<keyword evidence="1" id="KW-0805">Transcription regulation</keyword>
<sequence length="327" mass="37548">MKSIFKSSTFAERCHIVKYPDGFNAEGGIEETGRSVDCACFKERVRSTFLQGIHIEERHVELKEAYQIDVQHDFPFLKMQFELEGYSLFESGIGAIPDVEICGNHHQLFYLPEVKGRLSYHRNRSTLEIKLTFDFLNRVFSGNLDVLLHFGKAISNNSAQLLSSKPMPINMQMRNLIQDIRNCPYQGLMKKVLLECKVTELLLMQLSQCTGEEEKRASLNPSDIDKLYYVKELIAENLHQPKTILQLSQIAGINDFKLKKEFKRLFGDTLFGHLTKVRLDHARGLILSGSTVSEASIAAGYRHQQHFTNAFKRHYGYLPSQIRHGDY</sequence>
<dbReference type="GO" id="GO:0003700">
    <property type="term" value="F:DNA-binding transcription factor activity"/>
    <property type="evidence" value="ECO:0007669"/>
    <property type="project" value="InterPro"/>
</dbReference>
<evidence type="ECO:0000256" key="2">
    <source>
        <dbReference type="ARBA" id="ARBA00023125"/>
    </source>
</evidence>
<dbReference type="InterPro" id="IPR018062">
    <property type="entry name" value="HTH_AraC-typ_CS"/>
</dbReference>
<dbReference type="Proteomes" id="UP000184287">
    <property type="component" value="Unassembled WGS sequence"/>
</dbReference>
<dbReference type="EMBL" id="FQUQ01000002">
    <property type="protein sequence ID" value="SHF42748.1"/>
    <property type="molecule type" value="Genomic_DNA"/>
</dbReference>
<accession>A0A1M5BJX0</accession>
<dbReference type="SMART" id="SM00342">
    <property type="entry name" value="HTH_ARAC"/>
    <property type="match status" value="1"/>
</dbReference>
<dbReference type="InterPro" id="IPR018060">
    <property type="entry name" value="HTH_AraC"/>
</dbReference>
<dbReference type="InterPro" id="IPR053142">
    <property type="entry name" value="PchR_regulatory_protein"/>
</dbReference>
<gene>
    <name evidence="5" type="ORF">SAMN04488522_1021228</name>
</gene>
<evidence type="ECO:0000259" key="4">
    <source>
        <dbReference type="PROSITE" id="PS01124"/>
    </source>
</evidence>
<dbReference type="PANTHER" id="PTHR47893">
    <property type="entry name" value="REGULATORY PROTEIN PCHR"/>
    <property type="match status" value="1"/>
</dbReference>
<evidence type="ECO:0000313" key="6">
    <source>
        <dbReference type="Proteomes" id="UP000184287"/>
    </source>
</evidence>
<dbReference type="PANTHER" id="PTHR47893:SF1">
    <property type="entry name" value="REGULATORY PROTEIN PCHR"/>
    <property type="match status" value="1"/>
</dbReference>
<dbReference type="AlphaFoldDB" id="A0A1M5BJX0"/>
<dbReference type="OrthoDB" id="799767at2"/>
<keyword evidence="2" id="KW-0238">DNA-binding</keyword>
<name>A0A1M5BJX0_9SPHI</name>
<evidence type="ECO:0000313" key="5">
    <source>
        <dbReference type="EMBL" id="SHF42748.1"/>
    </source>
</evidence>
<reference evidence="6" key="1">
    <citation type="submission" date="2016-11" db="EMBL/GenBank/DDBJ databases">
        <authorList>
            <person name="Varghese N."/>
            <person name="Submissions S."/>
        </authorList>
    </citation>
    <scope>NUCLEOTIDE SEQUENCE [LARGE SCALE GENOMIC DNA]</scope>
    <source>
        <strain evidence="6">DSM 16990</strain>
    </source>
</reference>
<dbReference type="SUPFAM" id="SSF46689">
    <property type="entry name" value="Homeodomain-like"/>
    <property type="match status" value="1"/>
</dbReference>
<dbReference type="GO" id="GO:0043565">
    <property type="term" value="F:sequence-specific DNA binding"/>
    <property type="evidence" value="ECO:0007669"/>
    <property type="project" value="InterPro"/>
</dbReference>
<feature type="domain" description="HTH araC/xylS-type" evidence="4">
    <location>
        <begin position="228"/>
        <end position="325"/>
    </location>
</feature>
<dbReference type="STRING" id="288992.SAMN04488522_1021228"/>
<dbReference type="InterPro" id="IPR009057">
    <property type="entry name" value="Homeodomain-like_sf"/>
</dbReference>
<organism evidence="5 6">
    <name type="scientific">Pedobacter caeni</name>
    <dbReference type="NCBI Taxonomy" id="288992"/>
    <lineage>
        <taxon>Bacteria</taxon>
        <taxon>Pseudomonadati</taxon>
        <taxon>Bacteroidota</taxon>
        <taxon>Sphingobacteriia</taxon>
        <taxon>Sphingobacteriales</taxon>
        <taxon>Sphingobacteriaceae</taxon>
        <taxon>Pedobacter</taxon>
    </lineage>
</organism>
<proteinExistence type="predicted"/>
<evidence type="ECO:0000256" key="3">
    <source>
        <dbReference type="ARBA" id="ARBA00023163"/>
    </source>
</evidence>
<dbReference type="Gene3D" id="1.10.10.60">
    <property type="entry name" value="Homeodomain-like"/>
    <property type="match status" value="1"/>
</dbReference>
<keyword evidence="3" id="KW-0804">Transcription</keyword>
<dbReference type="Pfam" id="PF12833">
    <property type="entry name" value="HTH_18"/>
    <property type="match status" value="1"/>
</dbReference>
<evidence type="ECO:0000256" key="1">
    <source>
        <dbReference type="ARBA" id="ARBA00023015"/>
    </source>
</evidence>
<keyword evidence="6" id="KW-1185">Reference proteome</keyword>
<dbReference type="PROSITE" id="PS00041">
    <property type="entry name" value="HTH_ARAC_FAMILY_1"/>
    <property type="match status" value="1"/>
</dbReference>
<protein>
    <submittedName>
        <fullName evidence="5">Transcriptional regulator, AraC family</fullName>
    </submittedName>
</protein>
<dbReference type="RefSeq" id="WP_073231512.1">
    <property type="nucleotide sequence ID" value="NZ_FQUQ01000002.1"/>
</dbReference>
<dbReference type="PROSITE" id="PS01124">
    <property type="entry name" value="HTH_ARAC_FAMILY_2"/>
    <property type="match status" value="1"/>
</dbReference>